<name>A0A2K1DWD5_9FLAO</name>
<proteinExistence type="predicted"/>
<comment type="caution">
    <text evidence="1">The sequence shown here is derived from an EMBL/GenBank/DDBJ whole genome shotgun (WGS) entry which is preliminary data.</text>
</comment>
<dbReference type="OrthoDB" id="1441026at2"/>
<organism evidence="1 2">
    <name type="scientific">Hanstruepera neustonica</name>
    <dbReference type="NCBI Taxonomy" id="1445657"/>
    <lineage>
        <taxon>Bacteria</taxon>
        <taxon>Pseudomonadati</taxon>
        <taxon>Bacteroidota</taxon>
        <taxon>Flavobacteriia</taxon>
        <taxon>Flavobacteriales</taxon>
        <taxon>Flavobacteriaceae</taxon>
        <taxon>Hanstruepera</taxon>
    </lineage>
</organism>
<evidence type="ECO:0000313" key="1">
    <source>
        <dbReference type="EMBL" id="PNQ72345.1"/>
    </source>
</evidence>
<dbReference type="EMBL" id="POWF01000009">
    <property type="protein sequence ID" value="PNQ72345.1"/>
    <property type="molecule type" value="Genomic_DNA"/>
</dbReference>
<keyword evidence="2" id="KW-1185">Reference proteome</keyword>
<dbReference type="Proteomes" id="UP000236641">
    <property type="component" value="Unassembled WGS sequence"/>
</dbReference>
<dbReference type="AlphaFoldDB" id="A0A2K1DWD5"/>
<dbReference type="RefSeq" id="WP_103052832.1">
    <property type="nucleotide sequence ID" value="NZ_POWF01000009.1"/>
</dbReference>
<sequence length="187" mass="22387">MKNLFYIIAFVFSMVFWACTDGQERMHQSPQEILQENKLLDSFSEKVIRFIPETYAEKTTDTIFDNGYIVKVKMYTDMDNHITVKLDDETVNYRDYNLDIEVIKDDESILYLTINKSHQIHEQLRAGVDLDEYYLRDFWIAKDNKYHKNIPGIYFEYYSPTSKDSIIQEILPYQEYDVKYMTSVITN</sequence>
<gene>
    <name evidence="1" type="ORF">C1T31_12415</name>
</gene>
<evidence type="ECO:0000313" key="2">
    <source>
        <dbReference type="Proteomes" id="UP000236641"/>
    </source>
</evidence>
<protein>
    <submittedName>
        <fullName evidence="1">Uncharacterized protein</fullName>
    </submittedName>
</protein>
<accession>A0A2K1DWD5</accession>
<reference evidence="1 2" key="1">
    <citation type="submission" date="2018-01" db="EMBL/GenBank/DDBJ databases">
        <title>The draft genome of Hanstruepera neustonica JCM19743.</title>
        <authorList>
            <person name="He R.-H."/>
            <person name="Du Z.-J."/>
        </authorList>
    </citation>
    <scope>NUCLEOTIDE SEQUENCE [LARGE SCALE GENOMIC DNA]</scope>
    <source>
        <strain evidence="1 2">JCM19743</strain>
    </source>
</reference>